<proteinExistence type="predicted"/>
<protein>
    <recommendedName>
        <fullName evidence="1">Dipeptidylpeptidase IV N-terminal domain-containing protein</fullName>
    </recommendedName>
</protein>
<evidence type="ECO:0000259" key="1">
    <source>
        <dbReference type="Pfam" id="PF00930"/>
    </source>
</evidence>
<evidence type="ECO:0000313" key="2">
    <source>
        <dbReference type="EMBL" id="EKC57939.1"/>
    </source>
</evidence>
<dbReference type="Pfam" id="PF00930">
    <property type="entry name" value="DPPIV_N"/>
    <property type="match status" value="1"/>
</dbReference>
<gene>
    <name evidence="2" type="ORF">LEA_14112</name>
</gene>
<dbReference type="SUPFAM" id="SSF82171">
    <property type="entry name" value="DPP6 N-terminal domain-like"/>
    <property type="match status" value="1"/>
</dbReference>
<sequence length="73" mass="8022">MKKLFLCMALGLAAEWALAAEPLWLRDVKISPDGQQIAFCYKGDIYKVAADGGKAVQLTTQESYESSPVWSPD</sequence>
<feature type="non-terminal residue" evidence="2">
    <location>
        <position position="73"/>
    </location>
</feature>
<dbReference type="AlphaFoldDB" id="K1SR94"/>
<accession>K1SR94</accession>
<dbReference type="Gene3D" id="2.120.10.60">
    <property type="entry name" value="Tricorn protease N-terminal domain"/>
    <property type="match status" value="1"/>
</dbReference>
<feature type="domain" description="Dipeptidylpeptidase IV N-terminal" evidence="1">
    <location>
        <begin position="26"/>
        <end position="63"/>
    </location>
</feature>
<organism evidence="2">
    <name type="scientific">human gut metagenome</name>
    <dbReference type="NCBI Taxonomy" id="408170"/>
    <lineage>
        <taxon>unclassified sequences</taxon>
        <taxon>metagenomes</taxon>
        <taxon>organismal metagenomes</taxon>
    </lineage>
</organism>
<comment type="caution">
    <text evidence="2">The sequence shown here is derived from an EMBL/GenBank/DDBJ whole genome shotgun (WGS) entry which is preliminary data.</text>
</comment>
<reference evidence="2" key="1">
    <citation type="journal article" date="2013" name="Environ. Microbiol.">
        <title>Microbiota from the distal guts of lean and obese adolescents exhibit partial functional redundancy besides clear differences in community structure.</title>
        <authorList>
            <person name="Ferrer M."/>
            <person name="Ruiz A."/>
            <person name="Lanza F."/>
            <person name="Haange S.B."/>
            <person name="Oberbach A."/>
            <person name="Till H."/>
            <person name="Bargiela R."/>
            <person name="Campoy C."/>
            <person name="Segura M.T."/>
            <person name="Richter M."/>
            <person name="von Bergen M."/>
            <person name="Seifert J."/>
            <person name="Suarez A."/>
        </authorList>
    </citation>
    <scope>NUCLEOTIDE SEQUENCE</scope>
</reference>
<dbReference type="GO" id="GO:0006508">
    <property type="term" value="P:proteolysis"/>
    <property type="evidence" value="ECO:0007669"/>
    <property type="project" value="InterPro"/>
</dbReference>
<dbReference type="InterPro" id="IPR002469">
    <property type="entry name" value="Peptidase_S9B_N"/>
</dbReference>
<dbReference type="EMBL" id="AJWY01009584">
    <property type="protein sequence ID" value="EKC57939.1"/>
    <property type="molecule type" value="Genomic_DNA"/>
</dbReference>
<name>K1SR94_9ZZZZ</name>